<dbReference type="PANTHER" id="PTHR33121:SF71">
    <property type="entry name" value="OXYGEN SENSOR PROTEIN DOSP"/>
    <property type="match status" value="1"/>
</dbReference>
<dbReference type="AlphaFoldDB" id="A0A975AYT8"/>
<organism evidence="6 7">
    <name type="scientific">Sulfurimonas aquatica</name>
    <dbReference type="NCBI Taxonomy" id="2672570"/>
    <lineage>
        <taxon>Bacteria</taxon>
        <taxon>Pseudomonadati</taxon>
        <taxon>Campylobacterota</taxon>
        <taxon>Epsilonproteobacteria</taxon>
        <taxon>Campylobacterales</taxon>
        <taxon>Sulfurimonadaceae</taxon>
        <taxon>Sulfurimonas</taxon>
    </lineage>
</organism>
<keyword evidence="2" id="KW-0175">Coiled coil</keyword>
<dbReference type="PROSITE" id="PS50110">
    <property type="entry name" value="RESPONSE_REGULATORY"/>
    <property type="match status" value="1"/>
</dbReference>
<feature type="modified residue" description="4-aspartylphosphate" evidence="1">
    <location>
        <position position="62"/>
    </location>
</feature>
<dbReference type="Pfam" id="PF00563">
    <property type="entry name" value="EAL"/>
    <property type="match status" value="1"/>
</dbReference>
<feature type="coiled-coil region" evidence="2">
    <location>
        <begin position="133"/>
        <end position="160"/>
    </location>
</feature>
<dbReference type="SMART" id="SM00052">
    <property type="entry name" value="EAL"/>
    <property type="match status" value="1"/>
</dbReference>
<dbReference type="InterPro" id="IPR001633">
    <property type="entry name" value="EAL_dom"/>
</dbReference>
<gene>
    <name evidence="6" type="ORF">GJV85_02335</name>
</gene>
<evidence type="ECO:0000259" key="3">
    <source>
        <dbReference type="PROSITE" id="PS50110"/>
    </source>
</evidence>
<feature type="domain" description="EAL" evidence="4">
    <location>
        <begin position="327"/>
        <end position="566"/>
    </location>
</feature>
<dbReference type="GO" id="GO:0071111">
    <property type="term" value="F:cyclic-guanylate-specific phosphodiesterase activity"/>
    <property type="evidence" value="ECO:0007669"/>
    <property type="project" value="InterPro"/>
</dbReference>
<feature type="domain" description="GGDEF" evidence="5">
    <location>
        <begin position="187"/>
        <end position="316"/>
    </location>
</feature>
<dbReference type="SUPFAM" id="SSF55073">
    <property type="entry name" value="Nucleotide cyclase"/>
    <property type="match status" value="1"/>
</dbReference>
<accession>A0A975AYT8</accession>
<dbReference type="Pfam" id="PF00072">
    <property type="entry name" value="Response_reg"/>
    <property type="match status" value="1"/>
</dbReference>
<evidence type="ECO:0000313" key="7">
    <source>
        <dbReference type="Proteomes" id="UP000671852"/>
    </source>
</evidence>
<evidence type="ECO:0000256" key="2">
    <source>
        <dbReference type="SAM" id="Coils"/>
    </source>
</evidence>
<dbReference type="RefSeq" id="WP_207562271.1">
    <property type="nucleotide sequence ID" value="NZ_CP046072.1"/>
</dbReference>
<dbReference type="InterPro" id="IPR011006">
    <property type="entry name" value="CheY-like_superfamily"/>
</dbReference>
<dbReference type="KEGG" id="saqt:GJV85_02335"/>
<dbReference type="EMBL" id="CP046072">
    <property type="protein sequence ID" value="QSZ40998.1"/>
    <property type="molecule type" value="Genomic_DNA"/>
</dbReference>
<dbReference type="CDD" id="cd17536">
    <property type="entry name" value="REC_YesN-like"/>
    <property type="match status" value="1"/>
</dbReference>
<dbReference type="SMART" id="SM00267">
    <property type="entry name" value="GGDEF"/>
    <property type="match status" value="1"/>
</dbReference>
<dbReference type="SMART" id="SM00448">
    <property type="entry name" value="REC"/>
    <property type="match status" value="1"/>
</dbReference>
<sequence>MVKNNIDKLKNYKILYVEDNLEIAEEIAFFLNKKAGELYSAYNGEEGVALFNEKRPDIVITDIQMPKMNGIEMIREIRKIDSNVPIIITTAFNESKYLLEAIDLQVDGYLMKPLNMKELINRVLKILEPIELKQALMDKNSELEEINNNLDAIAKEKTKELEHFYAHDPLTGLENFIALGQEIDTGEYRHLLLLDVSNFSLINKQYGKDFSNAILKEIAKILKSHIANHARLFKTESDRFVFLLEEEDHTKIEEFCQQLISFFDTQAVVIDAFEVNISFSMGIAEIAEDFFPLVNAEFALDIGKKTGSRYYYFYDETEDSVKQAKETIKWINITKEMIQNDRIEPYFQPIADTQTGEIVKYEVLARGNYEGEVFSPYFFISPAERLGMISSITRMMIGKSFQYFNGQEMNFSINITHRDLLDKFLIQFLEQKLELYNIEAKNVTFEILENITIGEQHKVVIAQLKALKTMGFKIAIDDFGIENSNFSRLLEIDFDYIKLDGLFIKSLEVNTKDRIVVSAIVSLAKTLGIKTVAEYVENEAIYNIIKECGVDMAQGYYIGKPEAQTL</sequence>
<protein>
    <submittedName>
        <fullName evidence="6">EAL domain-containing protein</fullName>
    </submittedName>
</protein>
<dbReference type="SUPFAM" id="SSF141868">
    <property type="entry name" value="EAL domain-like"/>
    <property type="match status" value="1"/>
</dbReference>
<dbReference type="SUPFAM" id="SSF52172">
    <property type="entry name" value="CheY-like"/>
    <property type="match status" value="1"/>
</dbReference>
<dbReference type="Proteomes" id="UP000671852">
    <property type="component" value="Chromosome"/>
</dbReference>
<dbReference type="InterPro" id="IPR043128">
    <property type="entry name" value="Rev_trsase/Diguanyl_cyclase"/>
</dbReference>
<keyword evidence="1" id="KW-0597">Phosphoprotein</keyword>
<dbReference type="CDD" id="cd01948">
    <property type="entry name" value="EAL"/>
    <property type="match status" value="1"/>
</dbReference>
<proteinExistence type="predicted"/>
<evidence type="ECO:0000259" key="4">
    <source>
        <dbReference type="PROSITE" id="PS50883"/>
    </source>
</evidence>
<dbReference type="GO" id="GO:0000160">
    <property type="term" value="P:phosphorelay signal transduction system"/>
    <property type="evidence" value="ECO:0007669"/>
    <property type="project" value="InterPro"/>
</dbReference>
<dbReference type="InterPro" id="IPR001789">
    <property type="entry name" value="Sig_transdc_resp-reg_receiver"/>
</dbReference>
<dbReference type="PROSITE" id="PS50887">
    <property type="entry name" value="GGDEF"/>
    <property type="match status" value="1"/>
</dbReference>
<reference evidence="6" key="1">
    <citation type="submission" date="2019-11" db="EMBL/GenBank/DDBJ databases">
        <authorList>
            <person name="Kojima H."/>
        </authorList>
    </citation>
    <scope>NUCLEOTIDE SEQUENCE</scope>
    <source>
        <strain evidence="6">H1576</strain>
    </source>
</reference>
<name>A0A975AYT8_9BACT</name>
<dbReference type="CDD" id="cd01949">
    <property type="entry name" value="GGDEF"/>
    <property type="match status" value="1"/>
</dbReference>
<dbReference type="Gene3D" id="3.30.70.270">
    <property type="match status" value="1"/>
</dbReference>
<dbReference type="Gene3D" id="3.40.50.2300">
    <property type="match status" value="1"/>
</dbReference>
<keyword evidence="7" id="KW-1185">Reference proteome</keyword>
<dbReference type="Gene3D" id="3.20.20.450">
    <property type="entry name" value="EAL domain"/>
    <property type="match status" value="1"/>
</dbReference>
<dbReference type="PROSITE" id="PS50883">
    <property type="entry name" value="EAL"/>
    <property type="match status" value="1"/>
</dbReference>
<dbReference type="InterPro" id="IPR050706">
    <property type="entry name" value="Cyclic-di-GMP_PDE-like"/>
</dbReference>
<dbReference type="PANTHER" id="PTHR33121">
    <property type="entry name" value="CYCLIC DI-GMP PHOSPHODIESTERASE PDEF"/>
    <property type="match status" value="1"/>
</dbReference>
<dbReference type="InterPro" id="IPR035919">
    <property type="entry name" value="EAL_sf"/>
</dbReference>
<dbReference type="InterPro" id="IPR000160">
    <property type="entry name" value="GGDEF_dom"/>
</dbReference>
<evidence type="ECO:0000256" key="1">
    <source>
        <dbReference type="PROSITE-ProRule" id="PRU00169"/>
    </source>
</evidence>
<reference evidence="6" key="2">
    <citation type="submission" date="2021-04" db="EMBL/GenBank/DDBJ databases">
        <title>Isolation and characterization of a novel species of the genus Sulfurimonas.</title>
        <authorList>
            <person name="Fukui M."/>
        </authorList>
    </citation>
    <scope>NUCLEOTIDE SEQUENCE</scope>
    <source>
        <strain evidence="6">H1576</strain>
    </source>
</reference>
<evidence type="ECO:0000313" key="6">
    <source>
        <dbReference type="EMBL" id="QSZ40998.1"/>
    </source>
</evidence>
<evidence type="ECO:0000259" key="5">
    <source>
        <dbReference type="PROSITE" id="PS50887"/>
    </source>
</evidence>
<dbReference type="Pfam" id="PF00990">
    <property type="entry name" value="GGDEF"/>
    <property type="match status" value="1"/>
</dbReference>
<feature type="domain" description="Response regulatory" evidence="3">
    <location>
        <begin position="13"/>
        <end position="127"/>
    </location>
</feature>
<dbReference type="InterPro" id="IPR029787">
    <property type="entry name" value="Nucleotide_cyclase"/>
</dbReference>